<sequence length="361" mass="41913">MALFKRLVSMRPPDGLIEMSEKVYLFNCCISTKVLKEDEYKVYMASTVADLQARYSGLSFMVFNFKEGDTRTQISDILSQYDMTVMEYPQQYEGCPILPLQVIHHFLRRSESWLSVEGQQNALLLHCERGGWPVLAFMLAALVLFRKQYSGEQKTLEIFYKFVPRELLRLLTPFNSQPSQLRYLQYISGRNLGSDWPSSDTLLDLDCIILRFLPLFGEKGCRPVIRIYGQDSSSSTTNMGSTLLFTSPKTEEQAHYYQPDECKLVKIDIHQRVQGDVVLECIQLDDVREEMIFRVMFNTTFVRNNVLKLSLDEVDVMWDARDQMPKNFEAEVCFENKNEEFFDVEEIFSDTVDAQDGLLPK</sequence>
<dbReference type="STRING" id="4232.A0A251RXV7"/>
<dbReference type="InterPro" id="IPR014020">
    <property type="entry name" value="Tensin_C2-dom"/>
</dbReference>
<evidence type="ECO:0000259" key="2">
    <source>
        <dbReference type="PROSITE" id="PS51182"/>
    </source>
</evidence>
<dbReference type="Pfam" id="PF10409">
    <property type="entry name" value="PTEN_C2"/>
    <property type="match status" value="1"/>
</dbReference>
<dbReference type="SUPFAM" id="SSF49562">
    <property type="entry name" value="C2 domain (Calcium/lipid-binding domain, CaLB)"/>
    <property type="match status" value="1"/>
</dbReference>
<dbReference type="GO" id="GO:0004721">
    <property type="term" value="F:phosphoprotein phosphatase activity"/>
    <property type="evidence" value="ECO:0007669"/>
    <property type="project" value="UniProtKB-KW"/>
</dbReference>
<evidence type="ECO:0000313" key="5">
    <source>
        <dbReference type="Proteomes" id="UP000215914"/>
    </source>
</evidence>
<reference evidence="3" key="3">
    <citation type="submission" date="2020-06" db="EMBL/GenBank/DDBJ databases">
        <title>Helianthus annuus Genome sequencing and assembly Release 2.</title>
        <authorList>
            <person name="Gouzy J."/>
            <person name="Langlade N."/>
            <person name="Munos S."/>
        </authorList>
    </citation>
    <scope>NUCLEOTIDE SEQUENCE</scope>
    <source>
        <tissue evidence="3">Leaves</tissue>
    </source>
</reference>
<feature type="domain" description="C2 tensin-type" evidence="2">
    <location>
        <begin position="200"/>
        <end position="337"/>
    </location>
</feature>
<dbReference type="InterPro" id="IPR029021">
    <property type="entry name" value="Prot-tyrosine_phosphatase-like"/>
</dbReference>
<evidence type="ECO:0000256" key="1">
    <source>
        <dbReference type="ARBA" id="ARBA00022912"/>
    </source>
</evidence>
<dbReference type="Gramene" id="mRNA:HanXRQr2_Chr16g0729321">
    <property type="protein sequence ID" value="mRNA:HanXRQr2_Chr16g0729321"/>
    <property type="gene ID" value="HanXRQr2_Chr16g0729321"/>
</dbReference>
<keyword evidence="1" id="KW-0378">Hydrolase</keyword>
<keyword evidence="1" id="KW-0904">Protein phosphatase</keyword>
<reference evidence="4" key="2">
    <citation type="submission" date="2017-02" db="EMBL/GenBank/DDBJ databases">
        <title>Sunflower complete genome.</title>
        <authorList>
            <person name="Langlade N."/>
            <person name="Munos S."/>
        </authorList>
    </citation>
    <scope>NUCLEOTIDE SEQUENCE [LARGE SCALE GENOMIC DNA]</scope>
    <source>
        <tissue evidence="4">Leaves</tissue>
    </source>
</reference>
<proteinExistence type="predicted"/>
<dbReference type="Proteomes" id="UP000215914">
    <property type="component" value="Chromosome 16"/>
</dbReference>
<dbReference type="OrthoDB" id="1668162at2759"/>
<dbReference type="EMBL" id="MNCJ02000331">
    <property type="protein sequence ID" value="KAF5758448.1"/>
    <property type="molecule type" value="Genomic_DNA"/>
</dbReference>
<gene>
    <name evidence="4" type="ORF">HannXRQ_Chr16g0502511</name>
    <name evidence="3" type="ORF">HanXRQr2_Chr16g0729321</name>
</gene>
<dbReference type="SUPFAM" id="SSF52799">
    <property type="entry name" value="(Phosphotyrosine protein) phosphatases II"/>
    <property type="match status" value="1"/>
</dbReference>
<dbReference type="PROSITE" id="PS51182">
    <property type="entry name" value="C2_TENSIN"/>
    <property type="match status" value="1"/>
</dbReference>
<dbReference type="AlphaFoldDB" id="A0A251RXV7"/>
<dbReference type="EMBL" id="CM007905">
    <property type="protein sequence ID" value="OTF90706.1"/>
    <property type="molecule type" value="Genomic_DNA"/>
</dbReference>
<reference evidence="3 5" key="1">
    <citation type="journal article" date="2017" name="Nature">
        <title>The sunflower genome provides insights into oil metabolism, flowering and Asterid evolution.</title>
        <authorList>
            <person name="Badouin H."/>
            <person name="Gouzy J."/>
            <person name="Grassa C.J."/>
            <person name="Murat F."/>
            <person name="Staton S.E."/>
            <person name="Cottret L."/>
            <person name="Lelandais-Briere C."/>
            <person name="Owens G.L."/>
            <person name="Carrere S."/>
            <person name="Mayjonade B."/>
            <person name="Legrand L."/>
            <person name="Gill N."/>
            <person name="Kane N.C."/>
            <person name="Bowers J.E."/>
            <person name="Hubner S."/>
            <person name="Bellec A."/>
            <person name="Berard A."/>
            <person name="Berges H."/>
            <person name="Blanchet N."/>
            <person name="Boniface M.C."/>
            <person name="Brunel D."/>
            <person name="Catrice O."/>
            <person name="Chaidir N."/>
            <person name="Claudel C."/>
            <person name="Donnadieu C."/>
            <person name="Faraut T."/>
            <person name="Fievet G."/>
            <person name="Helmstetter N."/>
            <person name="King M."/>
            <person name="Knapp S.J."/>
            <person name="Lai Z."/>
            <person name="Le Paslier M.C."/>
            <person name="Lippi Y."/>
            <person name="Lorenzon L."/>
            <person name="Mandel J.R."/>
            <person name="Marage G."/>
            <person name="Marchand G."/>
            <person name="Marquand E."/>
            <person name="Bret-Mestries E."/>
            <person name="Morien E."/>
            <person name="Nambeesan S."/>
            <person name="Nguyen T."/>
            <person name="Pegot-Espagnet P."/>
            <person name="Pouilly N."/>
            <person name="Raftis F."/>
            <person name="Sallet E."/>
            <person name="Schiex T."/>
            <person name="Thomas J."/>
            <person name="Vandecasteele C."/>
            <person name="Vares D."/>
            <person name="Vear F."/>
            <person name="Vautrin S."/>
            <person name="Crespi M."/>
            <person name="Mangin B."/>
            <person name="Burke J.M."/>
            <person name="Salse J."/>
            <person name="Munos S."/>
            <person name="Vincourt P."/>
            <person name="Rieseberg L.H."/>
            <person name="Langlade N.B."/>
        </authorList>
    </citation>
    <scope>NUCLEOTIDE SEQUENCE [LARGE SCALE GENOMIC DNA]</scope>
    <source>
        <strain evidence="5">cv. SF193</strain>
        <tissue evidence="3">Leaves</tissue>
    </source>
</reference>
<dbReference type="InterPro" id="IPR051144">
    <property type="entry name" value="Formin_homology_domain"/>
</dbReference>
<protein>
    <submittedName>
        <fullName evidence="4">Putative C2 domain, Protein-tyrosine phosphatase-like protein</fullName>
    </submittedName>
    <submittedName>
        <fullName evidence="3">Tensin phosphatase, C2 domain, protein-tyrosine phosphatase</fullName>
    </submittedName>
</protein>
<dbReference type="Gene3D" id="3.90.190.10">
    <property type="entry name" value="Protein tyrosine phosphatase superfamily"/>
    <property type="match status" value="1"/>
</dbReference>
<dbReference type="OMA" id="FETPRTK"/>
<dbReference type="InParanoid" id="A0A251RXV7"/>
<dbReference type="Gene3D" id="2.60.40.1110">
    <property type="match status" value="1"/>
</dbReference>
<keyword evidence="5" id="KW-1185">Reference proteome</keyword>
<dbReference type="SMART" id="SM01326">
    <property type="entry name" value="PTEN_C2"/>
    <property type="match status" value="1"/>
</dbReference>
<accession>A0A251RXV7</accession>
<name>A0A251RXV7_HELAN</name>
<evidence type="ECO:0000313" key="3">
    <source>
        <dbReference type="EMBL" id="KAF5758448.1"/>
    </source>
</evidence>
<dbReference type="PANTHER" id="PTHR45733:SF10">
    <property type="entry name" value="FORMIN-LIKE PROTEIN 15A-RELATED"/>
    <property type="match status" value="1"/>
</dbReference>
<dbReference type="InterPro" id="IPR035892">
    <property type="entry name" value="C2_domain_sf"/>
</dbReference>
<evidence type="ECO:0000313" key="4">
    <source>
        <dbReference type="EMBL" id="OTF90706.1"/>
    </source>
</evidence>
<organism evidence="4 5">
    <name type="scientific">Helianthus annuus</name>
    <name type="common">Common sunflower</name>
    <dbReference type="NCBI Taxonomy" id="4232"/>
    <lineage>
        <taxon>Eukaryota</taxon>
        <taxon>Viridiplantae</taxon>
        <taxon>Streptophyta</taxon>
        <taxon>Embryophyta</taxon>
        <taxon>Tracheophyta</taxon>
        <taxon>Spermatophyta</taxon>
        <taxon>Magnoliopsida</taxon>
        <taxon>eudicotyledons</taxon>
        <taxon>Gunneridae</taxon>
        <taxon>Pentapetalae</taxon>
        <taxon>asterids</taxon>
        <taxon>campanulids</taxon>
        <taxon>Asterales</taxon>
        <taxon>Asteraceae</taxon>
        <taxon>Asteroideae</taxon>
        <taxon>Heliantheae alliance</taxon>
        <taxon>Heliantheae</taxon>
        <taxon>Helianthus</taxon>
    </lineage>
</organism>
<dbReference type="PANTHER" id="PTHR45733">
    <property type="entry name" value="FORMIN-J"/>
    <property type="match status" value="1"/>
</dbReference>